<dbReference type="InterPro" id="IPR012854">
    <property type="entry name" value="Cu_amine_oxidase-like_N"/>
</dbReference>
<evidence type="ECO:0000256" key="1">
    <source>
        <dbReference type="SAM" id="SignalP"/>
    </source>
</evidence>
<protein>
    <submittedName>
        <fullName evidence="3">Copper amine oxidase N-terminal domain-containing protein</fullName>
    </submittedName>
</protein>
<evidence type="ECO:0000259" key="2">
    <source>
        <dbReference type="Pfam" id="PF07833"/>
    </source>
</evidence>
<organism evidence="3 4">
    <name type="scientific">Tindallia californiensis</name>
    <dbReference type="NCBI Taxonomy" id="159292"/>
    <lineage>
        <taxon>Bacteria</taxon>
        <taxon>Bacillati</taxon>
        <taxon>Bacillota</taxon>
        <taxon>Clostridia</taxon>
        <taxon>Peptostreptococcales</taxon>
        <taxon>Tindalliaceae</taxon>
        <taxon>Tindallia</taxon>
    </lineage>
</organism>
<name>A0A1H3PEI3_9FIRM</name>
<dbReference type="InterPro" id="IPR036582">
    <property type="entry name" value="Mao_N_sf"/>
</dbReference>
<gene>
    <name evidence="3" type="ORF">SAMN05192546_106167</name>
</gene>
<dbReference type="SUPFAM" id="SSF55383">
    <property type="entry name" value="Copper amine oxidase, domain N"/>
    <property type="match status" value="2"/>
</dbReference>
<feature type="domain" description="Copper amine oxidase-like N-terminal" evidence="2">
    <location>
        <begin position="588"/>
        <end position="697"/>
    </location>
</feature>
<dbReference type="AlphaFoldDB" id="A0A1H3PEI3"/>
<feature type="chain" id="PRO_5011433498" evidence="1">
    <location>
        <begin position="26"/>
        <end position="700"/>
    </location>
</feature>
<keyword evidence="4" id="KW-1185">Reference proteome</keyword>
<dbReference type="STRING" id="159292.SAMN05192546_106167"/>
<feature type="signal peptide" evidence="1">
    <location>
        <begin position="1"/>
        <end position="25"/>
    </location>
</feature>
<evidence type="ECO:0000313" key="4">
    <source>
        <dbReference type="Proteomes" id="UP000199230"/>
    </source>
</evidence>
<dbReference type="OrthoDB" id="2023214at2"/>
<dbReference type="Gene3D" id="3.30.457.10">
    <property type="entry name" value="Copper amine oxidase-like, N-terminal domain"/>
    <property type="match status" value="2"/>
</dbReference>
<dbReference type="EMBL" id="FNPV01000006">
    <property type="protein sequence ID" value="SDY99477.1"/>
    <property type="molecule type" value="Genomic_DNA"/>
</dbReference>
<accession>A0A1H3PEI3</accession>
<dbReference type="RefSeq" id="WP_093313943.1">
    <property type="nucleotide sequence ID" value="NZ_FNPV01000006.1"/>
</dbReference>
<keyword evidence="1" id="KW-0732">Signal</keyword>
<dbReference type="Pfam" id="PF07833">
    <property type="entry name" value="Cu_amine_oxidN1"/>
    <property type="match status" value="1"/>
</dbReference>
<proteinExistence type="predicted"/>
<sequence length="700" mass="76600">MNKMKRRMVSILLAMSLIVPVATFAATENSVGESTVIATEEAIPSGDAYLRIQDDRGDMGTEEQHIRLTLENAEWAPAEEWNPYEFRYYREGSRVANGNNFSVNISRVSSTRLDLRFSLDPADVGRDADEIRIPLKASVSKEGEATVTIDPLNSMVSAGEFVFAEGVTTEAIVRTGEKTTFGPRETAALEDIRIVETAAGSIPEDGTMRFRLPPGFQWVENSNLEIEGEGSFHGSASFTLKDWMPEDREISFSPTDLGLQRSEDTTRGSIHLKGLAITSDGQRFGDVQVITAGILGNQRLTVAEYMDYTVSAKAEGSKPTIYAGRFNSLEGEGYELAPLVIEEEIFASMSSGRLVDVVFPDWVAITKVMGVETEDFTAGDHAFSFIPQRENQDKMRFEIMIETTLHPSAQGEIEASIAGGGIPEPLTVTLGEAVQPVRIDADPVVFVADDEENLSPAIKITESSYRGLMEGVIEIDLGIGEWAETPEVQVETGDLEIGDIQIEGSLLKITIDTDSSVASQIHVAETPVTVEGTPALGTYSLSVGGDALVNNAVESYFDQEYFQELEILQVALNRVTQAVFSLGKNAYYVDGESYELDVAPFIEEGRLMVPVAHVSRALGIPREAVVWEEDAQTVTVTSEDSEMVMTIGSAMLTVDGEERDMGAEAIILENRTFVPISRFARGLGIEFQWDEDAETVTFEF</sequence>
<dbReference type="Proteomes" id="UP000199230">
    <property type="component" value="Unassembled WGS sequence"/>
</dbReference>
<evidence type="ECO:0000313" key="3">
    <source>
        <dbReference type="EMBL" id="SDY99477.1"/>
    </source>
</evidence>
<reference evidence="3 4" key="1">
    <citation type="submission" date="2016-10" db="EMBL/GenBank/DDBJ databases">
        <authorList>
            <person name="de Groot N.N."/>
        </authorList>
    </citation>
    <scope>NUCLEOTIDE SEQUENCE [LARGE SCALE GENOMIC DNA]</scope>
    <source>
        <strain evidence="3 4">APO</strain>
    </source>
</reference>